<dbReference type="InterPro" id="IPR002542">
    <property type="entry name" value="T20D4.11-like_dom"/>
</dbReference>
<keyword evidence="5" id="KW-1185">Reference proteome</keyword>
<gene>
    <name evidence="6" type="ORF">C01B7.7</name>
    <name evidence="3" type="ORF">CELE_C01B7.7</name>
    <name evidence="4" type="ORF">CELE_F07B7.13</name>
    <name evidence="4 7" type="ORF">F07B7.13</name>
</gene>
<dbReference type="Proteomes" id="UP000001940">
    <property type="component" value="Chromosome V"/>
</dbReference>
<dbReference type="RefSeq" id="NP_505282.1">
    <property type="nucleotide sequence ID" value="NM_072881.1"/>
</dbReference>
<dbReference type="Pfam" id="PF01579">
    <property type="entry name" value="DUF19"/>
    <property type="match status" value="1"/>
</dbReference>
<feature type="domain" description="T20D4.11-like" evidence="2">
    <location>
        <begin position="33"/>
        <end position="198"/>
    </location>
</feature>
<protein>
    <submittedName>
        <fullName evidence="3">DUF19 domain-containing protein</fullName>
    </submittedName>
</protein>
<feature type="signal peptide" evidence="1">
    <location>
        <begin position="1"/>
        <end position="20"/>
    </location>
</feature>
<accession>G5EEP1</accession>
<dbReference type="PaxDb" id="6239-C01B7.7"/>
<evidence type="ECO:0000259" key="2">
    <source>
        <dbReference type="Pfam" id="PF01579"/>
    </source>
</evidence>
<sequence>MRRFLSIVVFAAISFYLVDSASLATAESKDHNCTLGDGLKALSCIFRMQDFLEKIDALDLDNKEETNDFKGSCDSLHNCFDALDCQTSSTDHETSDISGMIKTYCDTIIYISTKFVECSDKLEEKSSQCFENWDPFPNDIEKETDQKKKEEMRKSACQNFFGKDNCLKEEIVSSCSEGEWIGFRDHFVSLSNITKQCDFQNL</sequence>
<dbReference type="AGR" id="WB:WBGene00015277"/>
<proteinExistence type="predicted"/>
<evidence type="ECO:0000313" key="3">
    <source>
        <dbReference type="EMBL" id="CCD62088.1"/>
    </source>
</evidence>
<reference evidence="3 5" key="1">
    <citation type="journal article" date="1998" name="Science">
        <title>Genome sequence of the nematode C. elegans: a platform for investigating biology.</title>
        <authorList>
            <consortium name="The C. elegans sequencing consortium"/>
            <person name="Sulson J.E."/>
            <person name="Waterston R."/>
        </authorList>
    </citation>
    <scope>NUCLEOTIDE SEQUENCE [LARGE SCALE GENOMIC DNA]</scope>
    <source>
        <strain evidence="3 5">Bristol N2</strain>
    </source>
</reference>
<dbReference type="EMBL" id="BX284605">
    <property type="protein sequence ID" value="CCD62088.1"/>
    <property type="molecule type" value="Genomic_DNA"/>
</dbReference>
<dbReference type="GeneID" id="182059"/>
<reference evidence="3" key="2">
    <citation type="submission" date="2003-03" db="EMBL/GenBank/DDBJ databases">
        <authorList>
            <person name="Sulson J.E."/>
            <person name="Waterston R."/>
        </authorList>
    </citation>
    <scope>NUCLEOTIDE SEQUENCE</scope>
    <source>
        <strain evidence="3">Bristol N2</strain>
    </source>
</reference>
<reference evidence="3" key="3">
    <citation type="submission" date="2024-10" db="EMBL/GenBank/DDBJ databases">
        <authorList>
            <consortium name="WormBase Consortium"/>
            <person name="WormBase"/>
        </authorList>
    </citation>
    <scope>NUCLEOTIDE SEQUENCE</scope>
    <source>
        <strain evidence="3">Bristol N2</strain>
    </source>
</reference>
<dbReference type="WormBase" id="C01B7.7">
    <property type="protein sequence ID" value="CE06731"/>
    <property type="gene ID" value="WBGene00015277"/>
</dbReference>
<dbReference type="PIRSF" id="PIRSF015697">
    <property type="entry name" value="UCP015697"/>
    <property type="match status" value="1"/>
</dbReference>
<evidence type="ECO:0000256" key="1">
    <source>
        <dbReference type="SAM" id="SignalP"/>
    </source>
</evidence>
<dbReference type="PANTHER" id="PTHR21453:SF4">
    <property type="entry name" value="DUF19 DOMAIN-CONTAINING PROTEIN"/>
    <property type="match status" value="1"/>
</dbReference>
<organism evidence="3 5">
    <name type="scientific">Caenorhabditis elegans</name>
    <dbReference type="NCBI Taxonomy" id="6239"/>
    <lineage>
        <taxon>Eukaryota</taxon>
        <taxon>Metazoa</taxon>
        <taxon>Ecdysozoa</taxon>
        <taxon>Nematoda</taxon>
        <taxon>Chromadorea</taxon>
        <taxon>Rhabditida</taxon>
        <taxon>Rhabditina</taxon>
        <taxon>Rhabditomorpha</taxon>
        <taxon>Rhabditoidea</taxon>
        <taxon>Rhabditidae</taxon>
        <taxon>Peloderinae</taxon>
        <taxon>Caenorhabditis</taxon>
    </lineage>
</organism>
<evidence type="ECO:0000313" key="6">
    <source>
        <dbReference type="WormBase" id="C01B7.7"/>
    </source>
</evidence>
<keyword evidence="1" id="KW-0732">Signal</keyword>
<feature type="chain" id="PRO_5015091962" evidence="1">
    <location>
        <begin position="21"/>
        <end position="202"/>
    </location>
</feature>
<dbReference type="GeneID" id="184119"/>
<dbReference type="KEGG" id="cel:CELE_C01B7.7"/>
<evidence type="ECO:0000313" key="5">
    <source>
        <dbReference type="Proteomes" id="UP000001940"/>
    </source>
</evidence>
<dbReference type="WormBase" id="F07B7.13">
    <property type="protein sequence ID" value="CE06731"/>
    <property type="gene ID" value="WBGene00017191"/>
</dbReference>
<evidence type="ECO:0000313" key="7">
    <source>
        <dbReference type="WormBase" id="F07B7.13"/>
    </source>
</evidence>
<dbReference type="PANTHER" id="PTHR21453">
    <property type="entry name" value="DUF19 DOMAIN-CONTAINING PROTEIN-RELATED-RELATED"/>
    <property type="match status" value="1"/>
</dbReference>
<dbReference type="FunCoup" id="G5EEP1">
    <property type="interactions" value="1522"/>
</dbReference>
<dbReference type="eggNOG" id="ENOG502TFQP">
    <property type="taxonomic scope" value="Eukaryota"/>
</dbReference>
<dbReference type="CTD" id="182059"/>
<dbReference type="OMA" id="CDTIVYI"/>
<dbReference type="AGR" id="WB:WBGene00017191"/>
<dbReference type="EMBL" id="BX284605">
    <property type="protein sequence ID" value="CCD68875.1"/>
    <property type="molecule type" value="Genomic_DNA"/>
</dbReference>
<dbReference type="RefSeq" id="NP_505268.1">
    <property type="nucleotide sequence ID" value="NM_072867.1"/>
</dbReference>
<dbReference type="CTD" id="184119"/>
<dbReference type="Bgee" id="WBGene00015277">
    <property type="expression patterns" value="Expressed in larva and 1 other cell type or tissue"/>
</dbReference>
<dbReference type="OrthoDB" id="5804752at2759"/>
<name>G5EEP1_CAEEL</name>
<dbReference type="PIR" id="T29166">
    <property type="entry name" value="T29166"/>
</dbReference>
<dbReference type="KEGG" id="cel:CELE_F07B7.13"/>
<dbReference type="HOGENOM" id="CLU_078890_1_0_1"/>
<dbReference type="InterPro" id="IPR016638">
    <property type="entry name" value="UPF0376"/>
</dbReference>
<dbReference type="AlphaFoldDB" id="G5EEP1"/>
<evidence type="ECO:0000313" key="4">
    <source>
        <dbReference type="EMBL" id="CCD68875.1"/>
    </source>
</evidence>